<proteinExistence type="predicted"/>
<protein>
    <submittedName>
        <fullName evidence="1 3">Uncharacterized protein</fullName>
    </submittedName>
</protein>
<sequence>MNEYDCRRLKERSIVMASGGISVENPDNPENNLLDCNRISDNDAFQENQVNK</sequence>
<keyword evidence="2" id="KW-1185">Reference proteome</keyword>
<dbReference type="WBParaSite" id="OFLC_0001088701-mRNA-1">
    <property type="protein sequence ID" value="OFLC_0001088701-mRNA-1"/>
    <property type="gene ID" value="OFLC_0001088701"/>
</dbReference>
<reference evidence="1 2" key="2">
    <citation type="submission" date="2018-11" db="EMBL/GenBank/DDBJ databases">
        <authorList>
            <consortium name="Pathogen Informatics"/>
        </authorList>
    </citation>
    <scope>NUCLEOTIDE SEQUENCE [LARGE SCALE GENOMIC DNA]</scope>
</reference>
<evidence type="ECO:0000313" key="2">
    <source>
        <dbReference type="Proteomes" id="UP000267606"/>
    </source>
</evidence>
<name>A0A183HTS5_9BILA</name>
<gene>
    <name evidence="1" type="ORF">OFLC_LOCUS10885</name>
</gene>
<organism evidence="3">
    <name type="scientific">Onchocerca flexuosa</name>
    <dbReference type="NCBI Taxonomy" id="387005"/>
    <lineage>
        <taxon>Eukaryota</taxon>
        <taxon>Metazoa</taxon>
        <taxon>Ecdysozoa</taxon>
        <taxon>Nematoda</taxon>
        <taxon>Chromadorea</taxon>
        <taxon>Rhabditida</taxon>
        <taxon>Spirurina</taxon>
        <taxon>Spiruromorpha</taxon>
        <taxon>Filarioidea</taxon>
        <taxon>Onchocercidae</taxon>
        <taxon>Onchocerca</taxon>
    </lineage>
</organism>
<evidence type="ECO:0000313" key="3">
    <source>
        <dbReference type="WBParaSite" id="OFLC_0001088701-mRNA-1"/>
    </source>
</evidence>
<dbReference type="STRING" id="387005.A0A183HTS5"/>
<dbReference type="EMBL" id="UZAJ01015035">
    <property type="protein sequence ID" value="VDO72121.1"/>
    <property type="molecule type" value="Genomic_DNA"/>
</dbReference>
<reference evidence="3" key="1">
    <citation type="submission" date="2016-06" db="UniProtKB">
        <authorList>
            <consortium name="WormBaseParasite"/>
        </authorList>
    </citation>
    <scope>IDENTIFICATION</scope>
</reference>
<evidence type="ECO:0000313" key="1">
    <source>
        <dbReference type="EMBL" id="VDO72121.1"/>
    </source>
</evidence>
<accession>A0A183HTS5</accession>
<dbReference type="Proteomes" id="UP000267606">
    <property type="component" value="Unassembled WGS sequence"/>
</dbReference>
<dbReference type="AlphaFoldDB" id="A0A183HTS5"/>